<dbReference type="InterPro" id="IPR038071">
    <property type="entry name" value="UROD/MetE-like_sf"/>
</dbReference>
<accession>A0ABS5IGR9</accession>
<comment type="subcellular location">
    <subcellularLocation>
        <location evidence="7">Cytoplasm</location>
    </subcellularLocation>
</comment>
<evidence type="ECO:0000256" key="5">
    <source>
        <dbReference type="ARBA" id="ARBA00023239"/>
    </source>
</evidence>
<feature type="binding site" evidence="7">
    <location>
        <position position="75"/>
    </location>
    <ligand>
        <name>substrate</name>
    </ligand>
</feature>
<feature type="site" description="Transition state stabilizer" evidence="7">
    <location>
        <position position="75"/>
    </location>
</feature>
<comment type="caution">
    <text evidence="7">Lacks conserved residue(s) required for the propagation of feature annotation.</text>
</comment>
<reference evidence="9 10" key="1">
    <citation type="submission" date="2021-04" db="EMBL/GenBank/DDBJ databases">
        <title>Magnetospirillum sulfuroxidans sp. nov., a facultative chemolithoautotrophic sulfur-oxidizing alphaproteobacterium isolated from freshwater sediment and proposals for Paramagetospirillum gen. nov., and Magnetospirillaceae fam. nov.</title>
        <authorList>
            <person name="Koziaeva V."/>
            <person name="Geelhoed J.S."/>
            <person name="Sorokin D.Y."/>
            <person name="Grouzdev D.S."/>
        </authorList>
    </citation>
    <scope>NUCLEOTIDE SEQUENCE [LARGE SCALE GENOMIC DNA]</scope>
    <source>
        <strain evidence="9 10">J10</strain>
    </source>
</reference>
<evidence type="ECO:0000256" key="1">
    <source>
        <dbReference type="ARBA" id="ARBA00004804"/>
    </source>
</evidence>
<dbReference type="Pfam" id="PF01208">
    <property type="entry name" value="URO-D"/>
    <property type="match status" value="1"/>
</dbReference>
<evidence type="ECO:0000256" key="4">
    <source>
        <dbReference type="ARBA" id="ARBA00022793"/>
    </source>
</evidence>
<keyword evidence="5 7" id="KW-0456">Lyase</keyword>
<keyword evidence="6 7" id="KW-0627">Porphyrin biosynthesis</keyword>
<dbReference type="PANTHER" id="PTHR21091">
    <property type="entry name" value="METHYLTETRAHYDROFOLATE:HOMOCYSTEINE METHYLTRANSFERASE RELATED"/>
    <property type="match status" value="1"/>
</dbReference>
<evidence type="ECO:0000313" key="9">
    <source>
        <dbReference type="EMBL" id="MBR9973627.1"/>
    </source>
</evidence>
<dbReference type="Proteomes" id="UP000680714">
    <property type="component" value="Unassembled WGS sequence"/>
</dbReference>
<feature type="binding site" evidence="7">
    <location>
        <position position="322"/>
    </location>
    <ligand>
        <name>substrate</name>
    </ligand>
</feature>
<protein>
    <recommendedName>
        <fullName evidence="3 7">Uroporphyrinogen decarboxylase</fullName>
        <shortName evidence="7">UPD</shortName>
        <shortName evidence="7">URO-D</shortName>
        <ecNumber evidence="3 7">4.1.1.37</ecNumber>
    </recommendedName>
</protein>
<organism evidence="9 10">
    <name type="scientific">Magnetospirillum sulfuroxidans</name>
    <dbReference type="NCBI Taxonomy" id="611300"/>
    <lineage>
        <taxon>Bacteria</taxon>
        <taxon>Pseudomonadati</taxon>
        <taxon>Pseudomonadota</taxon>
        <taxon>Alphaproteobacteria</taxon>
        <taxon>Rhodospirillales</taxon>
        <taxon>Rhodospirillaceae</taxon>
        <taxon>Magnetospirillum</taxon>
    </lineage>
</organism>
<evidence type="ECO:0000313" key="10">
    <source>
        <dbReference type="Proteomes" id="UP000680714"/>
    </source>
</evidence>
<comment type="subunit">
    <text evidence="7">Homodimer.</text>
</comment>
<evidence type="ECO:0000259" key="8">
    <source>
        <dbReference type="PROSITE" id="PS00907"/>
    </source>
</evidence>
<dbReference type="PANTHER" id="PTHR21091:SF169">
    <property type="entry name" value="UROPORPHYRINOGEN DECARBOXYLASE"/>
    <property type="match status" value="1"/>
</dbReference>
<dbReference type="PROSITE" id="PS00907">
    <property type="entry name" value="UROD_2"/>
    <property type="match status" value="1"/>
</dbReference>
<feature type="domain" description="Uroporphyrinogen decarboxylase (URO-D)" evidence="8">
    <location>
        <begin position="139"/>
        <end position="155"/>
    </location>
</feature>
<sequence length="345" mass="37547">MTSTKPFLRALAGETIIPPPFWLMRQAGRYLPEYRATRTQAGSFLDLCYNPELAVEVTLQPLRRFGFDAAILFSDILVVPDGLGQHVAFKEGEGPVLAPIRSARDVDGLDLSGLHQRMAPVYATVSGLSKAIPATTALIGFAGAPWTVATYMIEGSGSKDFANAKRLMWSEPETFARLMNLLIEATGQYLIQQIDAGAEAIQIFDTWAGALPETEFRRWVIEPARQLVERIHCERPGVPVIGFPRGAGILYEAYVTETKVDGVSLDSSVPLDWAARVLQPKCTVQGNLDPILLVAGDEALDAGIDRVLKALAKGPFIFNLGHGIIPPTPPENVARLAERIKAFKG</sequence>
<comment type="pathway">
    <text evidence="1 7">Porphyrin-containing compound metabolism; protoporphyrin-IX biosynthesis; coproporphyrinogen-III from 5-aminolevulinate: step 4/4.</text>
</comment>
<feature type="binding site" evidence="7">
    <location>
        <position position="206"/>
    </location>
    <ligand>
        <name>substrate</name>
    </ligand>
</feature>
<keyword evidence="10" id="KW-1185">Reference proteome</keyword>
<dbReference type="InterPro" id="IPR006361">
    <property type="entry name" value="Uroporphyrinogen_deCO2ase_HemE"/>
</dbReference>
<name>A0ABS5IGR9_9PROT</name>
<dbReference type="HAMAP" id="MF_00218">
    <property type="entry name" value="URO_D"/>
    <property type="match status" value="1"/>
</dbReference>
<comment type="catalytic activity">
    <reaction evidence="7">
        <text>uroporphyrinogen III + 4 H(+) = coproporphyrinogen III + 4 CO2</text>
        <dbReference type="Rhea" id="RHEA:19865"/>
        <dbReference type="ChEBI" id="CHEBI:15378"/>
        <dbReference type="ChEBI" id="CHEBI:16526"/>
        <dbReference type="ChEBI" id="CHEBI:57308"/>
        <dbReference type="ChEBI" id="CHEBI:57309"/>
        <dbReference type="EC" id="4.1.1.37"/>
    </reaction>
</comment>
<keyword evidence="4 7" id="KW-0210">Decarboxylase</keyword>
<dbReference type="EC" id="4.1.1.37" evidence="3 7"/>
<dbReference type="RefSeq" id="WP_211551541.1">
    <property type="nucleotide sequence ID" value="NZ_JAGTUF010000027.1"/>
</dbReference>
<feature type="binding site" evidence="7">
    <location>
        <position position="151"/>
    </location>
    <ligand>
        <name>substrate</name>
    </ligand>
</feature>
<comment type="caution">
    <text evidence="9">The sequence shown here is derived from an EMBL/GenBank/DDBJ whole genome shotgun (WGS) entry which is preliminary data.</text>
</comment>
<dbReference type="Gene3D" id="3.20.20.210">
    <property type="match status" value="1"/>
</dbReference>
<evidence type="ECO:0000256" key="3">
    <source>
        <dbReference type="ARBA" id="ARBA00012288"/>
    </source>
</evidence>
<dbReference type="NCBIfam" id="TIGR01464">
    <property type="entry name" value="hemE"/>
    <property type="match status" value="1"/>
</dbReference>
<gene>
    <name evidence="7" type="primary">hemE</name>
    <name evidence="9" type="ORF">KEC16_18010</name>
</gene>
<dbReference type="CDD" id="cd00717">
    <property type="entry name" value="URO-D"/>
    <property type="match status" value="1"/>
</dbReference>
<evidence type="ECO:0000256" key="6">
    <source>
        <dbReference type="ARBA" id="ARBA00023244"/>
    </source>
</evidence>
<comment type="function">
    <text evidence="7">Catalyzes the decarboxylation of four acetate groups of uroporphyrinogen-III to yield coproporphyrinogen-III.</text>
</comment>
<proteinExistence type="inferred from homology"/>
<evidence type="ECO:0000256" key="7">
    <source>
        <dbReference type="HAMAP-Rule" id="MF_00218"/>
    </source>
</evidence>
<evidence type="ECO:0000256" key="2">
    <source>
        <dbReference type="ARBA" id="ARBA00009935"/>
    </source>
</evidence>
<comment type="similarity">
    <text evidence="2 7">Belongs to the uroporphyrinogen decarboxylase family.</text>
</comment>
<dbReference type="SUPFAM" id="SSF51726">
    <property type="entry name" value="UROD/MetE-like"/>
    <property type="match status" value="1"/>
</dbReference>
<dbReference type="InterPro" id="IPR000257">
    <property type="entry name" value="Uroporphyrinogen_deCOase"/>
</dbReference>
<feature type="binding site" evidence="7">
    <location>
        <begin position="25"/>
        <end position="29"/>
    </location>
    <ligand>
        <name>substrate</name>
    </ligand>
</feature>
<dbReference type="EMBL" id="JAGTUF010000027">
    <property type="protein sequence ID" value="MBR9973627.1"/>
    <property type="molecule type" value="Genomic_DNA"/>
</dbReference>
<keyword evidence="7" id="KW-0963">Cytoplasm</keyword>
<dbReference type="GO" id="GO:0004853">
    <property type="term" value="F:uroporphyrinogen decarboxylase activity"/>
    <property type="evidence" value="ECO:0007669"/>
    <property type="project" value="UniProtKB-EC"/>
</dbReference>